<proteinExistence type="predicted"/>
<sequence length="109" mass="12488">MSQIWYISVMITMVIFNSAKVTFAYDYVCDKNYQVESDNAYHSSNLQQVLLSENNFETGEEEADALTHIIFVGEQEQTTVYPHSGTLTHLFHSFCFFILFESDTSPPLA</sequence>
<dbReference type="Proteomes" id="UP000679220">
    <property type="component" value="Unassembled WGS sequence"/>
</dbReference>
<dbReference type="EMBL" id="JAGTAR010000014">
    <property type="protein sequence ID" value="MBR8535972.1"/>
    <property type="molecule type" value="Genomic_DNA"/>
</dbReference>
<comment type="caution">
    <text evidence="1">The sequence shown here is derived from an EMBL/GenBank/DDBJ whole genome shotgun (WGS) entry which is preliminary data.</text>
</comment>
<accession>A0A941F3X0</accession>
<dbReference type="RefSeq" id="WP_212190540.1">
    <property type="nucleotide sequence ID" value="NZ_JAGTAR010000014.1"/>
</dbReference>
<protein>
    <submittedName>
        <fullName evidence="1">Uncharacterized protein</fullName>
    </submittedName>
</protein>
<gene>
    <name evidence="1" type="ORF">KDU71_10420</name>
</gene>
<reference evidence="1" key="2">
    <citation type="submission" date="2021-04" db="EMBL/GenBank/DDBJ databases">
        <authorList>
            <person name="Zhang T."/>
            <person name="Zhang Y."/>
            <person name="Lu D."/>
            <person name="Zuo D."/>
            <person name="Du Z."/>
        </authorList>
    </citation>
    <scope>NUCLEOTIDE SEQUENCE</scope>
    <source>
        <strain evidence="1">JR1</strain>
    </source>
</reference>
<evidence type="ECO:0000313" key="1">
    <source>
        <dbReference type="EMBL" id="MBR8535972.1"/>
    </source>
</evidence>
<dbReference type="AlphaFoldDB" id="A0A941F3X0"/>
<reference evidence="1" key="1">
    <citation type="journal article" date="2018" name="Int. J. Syst. Evol. Microbiol.">
        <title>Carboxylicivirga sediminis sp. nov., isolated from coastal sediment.</title>
        <authorList>
            <person name="Wang F.Q."/>
            <person name="Ren L.H."/>
            <person name="Zou R.J."/>
            <person name="Sun Y.Z."/>
            <person name="Liu X.J."/>
            <person name="Jiang F."/>
            <person name="Liu L.J."/>
        </authorList>
    </citation>
    <scope>NUCLEOTIDE SEQUENCE</scope>
    <source>
        <strain evidence="1">JR1</strain>
    </source>
</reference>
<keyword evidence="2" id="KW-1185">Reference proteome</keyword>
<organism evidence="1 2">
    <name type="scientific">Carboxylicivirga sediminis</name>
    <dbReference type="NCBI Taxonomy" id="2006564"/>
    <lineage>
        <taxon>Bacteria</taxon>
        <taxon>Pseudomonadati</taxon>
        <taxon>Bacteroidota</taxon>
        <taxon>Bacteroidia</taxon>
        <taxon>Marinilabiliales</taxon>
        <taxon>Marinilabiliaceae</taxon>
        <taxon>Carboxylicivirga</taxon>
    </lineage>
</organism>
<name>A0A941F3X0_9BACT</name>
<evidence type="ECO:0000313" key="2">
    <source>
        <dbReference type="Proteomes" id="UP000679220"/>
    </source>
</evidence>